<dbReference type="Proteomes" id="UP001285263">
    <property type="component" value="Unassembled WGS sequence"/>
</dbReference>
<keyword evidence="2" id="KW-1185">Reference proteome</keyword>
<organism evidence="1 2">
    <name type="scientific">Roseateles agri</name>
    <dbReference type="NCBI Taxonomy" id="3098619"/>
    <lineage>
        <taxon>Bacteria</taxon>
        <taxon>Pseudomonadati</taxon>
        <taxon>Pseudomonadota</taxon>
        <taxon>Betaproteobacteria</taxon>
        <taxon>Burkholderiales</taxon>
        <taxon>Sphaerotilaceae</taxon>
        <taxon>Roseateles</taxon>
    </lineage>
</organism>
<accession>A0ABU5DQX3</accession>
<name>A0ABU5DQX3_9BURK</name>
<dbReference type="RefSeq" id="WP_320426683.1">
    <property type="nucleotide sequence ID" value="NZ_JAXCLA010000011.1"/>
</dbReference>
<proteinExistence type="predicted"/>
<comment type="caution">
    <text evidence="1">The sequence shown here is derived from an EMBL/GenBank/DDBJ whole genome shotgun (WGS) entry which is preliminary data.</text>
</comment>
<sequence>MPPASKPWKPYKVGAPSTNTGWSVDCQPFDEVSHVSHIESALRIVEDRKIKQGLVFDESILNTERVLVSWLSPNSWAYGYRYGNVRFTFDFASLVKGKKYYWVEVITKYKPPALRILVTTEDHSARLTPYDPEKGDGPWWYDSSNDKHYYNGAYTLEFMFEQDLPIRELKKVDFVQHHSDYCSVHRTSPNSCSEIGMHGSKAGARFLAMAAGRGVSLQRLRDTLVEEDNKLSDRTTDALGWIALKLRKVVFTQQVKSSSDTGHAVARAVLNALAANEIEDAQLLASLFWSYNALVRALAAVVGKSLDWDDTGEIRSAMD</sequence>
<protein>
    <submittedName>
        <fullName evidence="1">Uncharacterized protein</fullName>
    </submittedName>
</protein>
<dbReference type="EMBL" id="JAXCLA010000011">
    <property type="protein sequence ID" value="MDY0748716.1"/>
    <property type="molecule type" value="Genomic_DNA"/>
</dbReference>
<evidence type="ECO:0000313" key="1">
    <source>
        <dbReference type="EMBL" id="MDY0748716.1"/>
    </source>
</evidence>
<reference evidence="1 2" key="1">
    <citation type="submission" date="2023-11" db="EMBL/GenBank/DDBJ databases">
        <title>Paucibacter sp. nov., isolated from fresh soil in Korea.</title>
        <authorList>
            <person name="Le N.T.T."/>
        </authorList>
    </citation>
    <scope>NUCLEOTIDE SEQUENCE [LARGE SCALE GENOMIC DNA]</scope>
    <source>
        <strain evidence="1 2">R3-3</strain>
    </source>
</reference>
<gene>
    <name evidence="1" type="ORF">SNE35_29730</name>
</gene>
<evidence type="ECO:0000313" key="2">
    <source>
        <dbReference type="Proteomes" id="UP001285263"/>
    </source>
</evidence>